<dbReference type="RefSeq" id="WP_379813649.1">
    <property type="nucleotide sequence ID" value="NZ_JBHUDZ010000018.1"/>
</dbReference>
<keyword evidence="1" id="KW-0472">Membrane</keyword>
<reference evidence="3" key="1">
    <citation type="journal article" date="2019" name="Int. J. Syst. Evol. Microbiol.">
        <title>The Global Catalogue of Microorganisms (GCM) 10K type strain sequencing project: providing services to taxonomists for standard genome sequencing and annotation.</title>
        <authorList>
            <consortium name="The Broad Institute Genomics Platform"/>
            <consortium name="The Broad Institute Genome Sequencing Center for Infectious Disease"/>
            <person name="Wu L."/>
            <person name="Ma J."/>
        </authorList>
    </citation>
    <scope>NUCLEOTIDE SEQUENCE [LARGE SCALE GENOMIC DNA]</scope>
    <source>
        <strain evidence="3">CCUG 70865</strain>
    </source>
</reference>
<dbReference type="Proteomes" id="UP001597138">
    <property type="component" value="Unassembled WGS sequence"/>
</dbReference>
<comment type="caution">
    <text evidence="2">The sequence shown here is derived from an EMBL/GenBank/DDBJ whole genome shotgun (WGS) entry which is preliminary data.</text>
</comment>
<keyword evidence="1" id="KW-1133">Transmembrane helix</keyword>
<gene>
    <name evidence="2" type="ORF">ACFSC2_24085</name>
</gene>
<evidence type="ECO:0008006" key="4">
    <source>
        <dbReference type="Google" id="ProtNLM"/>
    </source>
</evidence>
<evidence type="ECO:0000313" key="3">
    <source>
        <dbReference type="Proteomes" id="UP001597138"/>
    </source>
</evidence>
<keyword evidence="3" id="KW-1185">Reference proteome</keyword>
<accession>A0ABW4HLW0</accession>
<sequence length="159" mass="18897">MKNYNIQQNSDKEMIISFDLIKSSLIFPILFIVSMLIIALTQINLQTLQSKWLSLTVCIIIVGCIVFKDHFEWYKNKYHVITIKDEDLYINNKFHCPLYKLKSVNICYINKHNIGWMVYLDIFPDSSHDYTIKKRLQEKEAQELAETVSLFLDRKVKKE</sequence>
<protein>
    <recommendedName>
        <fullName evidence="4">DUF304 domain-containing protein</fullName>
    </recommendedName>
</protein>
<feature type="transmembrane region" description="Helical" evidence="1">
    <location>
        <begin position="52"/>
        <end position="71"/>
    </location>
</feature>
<organism evidence="2 3">
    <name type="scientific">Flavobacterium artemisiae</name>
    <dbReference type="NCBI Taxonomy" id="2126556"/>
    <lineage>
        <taxon>Bacteria</taxon>
        <taxon>Pseudomonadati</taxon>
        <taxon>Bacteroidota</taxon>
        <taxon>Flavobacteriia</taxon>
        <taxon>Flavobacteriales</taxon>
        <taxon>Flavobacteriaceae</taxon>
        <taxon>Flavobacterium</taxon>
    </lineage>
</organism>
<feature type="transmembrane region" description="Helical" evidence="1">
    <location>
        <begin position="20"/>
        <end position="40"/>
    </location>
</feature>
<evidence type="ECO:0000313" key="2">
    <source>
        <dbReference type="EMBL" id="MFD1605839.1"/>
    </source>
</evidence>
<keyword evidence="1" id="KW-0812">Transmembrane</keyword>
<dbReference type="EMBL" id="JBHUDZ010000018">
    <property type="protein sequence ID" value="MFD1605839.1"/>
    <property type="molecule type" value="Genomic_DNA"/>
</dbReference>
<name>A0ABW4HLW0_9FLAO</name>
<proteinExistence type="predicted"/>
<evidence type="ECO:0000256" key="1">
    <source>
        <dbReference type="SAM" id="Phobius"/>
    </source>
</evidence>